<gene>
    <name evidence="2" type="ORF">DERF_009460</name>
</gene>
<proteinExistence type="predicted"/>
<sequence>MTTIIIENSIENNDGDDVDDDDNNNKQKTMLNMSTKIFKKTIVSDHDHSTSIIPGEFTEN</sequence>
<dbReference type="Proteomes" id="UP000790347">
    <property type="component" value="Unassembled WGS sequence"/>
</dbReference>
<reference evidence="2" key="2">
    <citation type="journal article" date="2022" name="Res Sq">
        <title>Comparative Genomics Reveals Insights into the Divergent Evolution of Astigmatic Mites and Household Pest Adaptations.</title>
        <authorList>
            <person name="Xiong Q."/>
            <person name="Wan A.T.-Y."/>
            <person name="Liu X.-Y."/>
            <person name="Fung C.S.-H."/>
            <person name="Xiao X."/>
            <person name="Malainual N."/>
            <person name="Hou J."/>
            <person name="Wang L."/>
            <person name="Wang M."/>
            <person name="Yang K."/>
            <person name="Cui Y."/>
            <person name="Leung E."/>
            <person name="Nong W."/>
            <person name="Shin S.-K."/>
            <person name="Au S."/>
            <person name="Jeong K.Y."/>
            <person name="Chew F.T."/>
            <person name="Hui J."/>
            <person name="Leung T.F."/>
            <person name="Tungtrongchitr A."/>
            <person name="Zhong N."/>
            <person name="Liu Z."/>
            <person name="Tsui S."/>
        </authorList>
    </citation>
    <scope>NUCLEOTIDE SEQUENCE</scope>
    <source>
        <strain evidence="2">Derf</strain>
        <tissue evidence="2">Whole organism</tissue>
    </source>
</reference>
<comment type="caution">
    <text evidence="2">The sequence shown here is derived from an EMBL/GenBank/DDBJ whole genome shotgun (WGS) entry which is preliminary data.</text>
</comment>
<organism evidence="2 3">
    <name type="scientific">Dermatophagoides farinae</name>
    <name type="common">American house dust mite</name>
    <dbReference type="NCBI Taxonomy" id="6954"/>
    <lineage>
        <taxon>Eukaryota</taxon>
        <taxon>Metazoa</taxon>
        <taxon>Ecdysozoa</taxon>
        <taxon>Arthropoda</taxon>
        <taxon>Chelicerata</taxon>
        <taxon>Arachnida</taxon>
        <taxon>Acari</taxon>
        <taxon>Acariformes</taxon>
        <taxon>Sarcoptiformes</taxon>
        <taxon>Astigmata</taxon>
        <taxon>Psoroptidia</taxon>
        <taxon>Analgoidea</taxon>
        <taxon>Pyroglyphidae</taxon>
        <taxon>Dermatophagoidinae</taxon>
        <taxon>Dermatophagoides</taxon>
    </lineage>
</organism>
<keyword evidence="3" id="KW-1185">Reference proteome</keyword>
<reference evidence="2" key="1">
    <citation type="submission" date="2013-05" db="EMBL/GenBank/DDBJ databases">
        <authorList>
            <person name="Yim A.K.Y."/>
            <person name="Chan T.F."/>
            <person name="Ji K.M."/>
            <person name="Liu X.Y."/>
            <person name="Zhou J.W."/>
            <person name="Li R.Q."/>
            <person name="Yang K.Y."/>
            <person name="Li J."/>
            <person name="Li M."/>
            <person name="Law P.T.W."/>
            <person name="Wu Y.L."/>
            <person name="Cai Z.L."/>
            <person name="Qin H."/>
            <person name="Bao Y."/>
            <person name="Leung R.K.K."/>
            <person name="Ng P.K.S."/>
            <person name="Zou J."/>
            <person name="Zhong X.J."/>
            <person name="Ran P.X."/>
            <person name="Zhong N.S."/>
            <person name="Liu Z.G."/>
            <person name="Tsui S.K.W."/>
        </authorList>
    </citation>
    <scope>NUCLEOTIDE SEQUENCE</scope>
    <source>
        <strain evidence="2">Derf</strain>
        <tissue evidence="2">Whole organism</tissue>
    </source>
</reference>
<dbReference type="EMBL" id="ASGP02000004">
    <property type="protein sequence ID" value="KAH9510973.1"/>
    <property type="molecule type" value="Genomic_DNA"/>
</dbReference>
<feature type="region of interest" description="Disordered" evidence="1">
    <location>
        <begin position="1"/>
        <end position="24"/>
    </location>
</feature>
<name>A0A922HWZ8_DERFA</name>
<evidence type="ECO:0000256" key="1">
    <source>
        <dbReference type="SAM" id="MobiDB-lite"/>
    </source>
</evidence>
<accession>A0A922HWZ8</accession>
<feature type="compositionally biased region" description="Acidic residues" evidence="1">
    <location>
        <begin position="13"/>
        <end position="22"/>
    </location>
</feature>
<evidence type="ECO:0000313" key="2">
    <source>
        <dbReference type="EMBL" id="KAH9510973.1"/>
    </source>
</evidence>
<dbReference type="AlphaFoldDB" id="A0A922HWZ8"/>
<evidence type="ECO:0000313" key="3">
    <source>
        <dbReference type="Proteomes" id="UP000790347"/>
    </source>
</evidence>
<feature type="compositionally biased region" description="Low complexity" evidence="1">
    <location>
        <begin position="1"/>
        <end position="12"/>
    </location>
</feature>
<protein>
    <submittedName>
        <fullName evidence="2">Uncharacterized protein</fullName>
    </submittedName>
</protein>